<keyword evidence="6" id="KW-1185">Reference proteome</keyword>
<keyword evidence="4" id="KW-0732">Signal</keyword>
<proteinExistence type="inferred from homology"/>
<accession>A0AAV7XQK1</accession>
<organism evidence="5 6">
    <name type="scientific">Megalurothrips usitatus</name>
    <name type="common">bean blossom thrips</name>
    <dbReference type="NCBI Taxonomy" id="439358"/>
    <lineage>
        <taxon>Eukaryota</taxon>
        <taxon>Metazoa</taxon>
        <taxon>Ecdysozoa</taxon>
        <taxon>Arthropoda</taxon>
        <taxon>Hexapoda</taxon>
        <taxon>Insecta</taxon>
        <taxon>Pterygota</taxon>
        <taxon>Neoptera</taxon>
        <taxon>Paraneoptera</taxon>
        <taxon>Thysanoptera</taxon>
        <taxon>Terebrantia</taxon>
        <taxon>Thripoidea</taxon>
        <taxon>Thripidae</taxon>
        <taxon>Megalurothrips</taxon>
    </lineage>
</organism>
<comment type="caution">
    <text evidence="5">The sequence shown here is derived from an EMBL/GenBank/DDBJ whole genome shotgun (WGS) entry which is preliminary data.</text>
</comment>
<evidence type="ECO:0000313" key="6">
    <source>
        <dbReference type="Proteomes" id="UP001075354"/>
    </source>
</evidence>
<dbReference type="EMBL" id="JAPTSV010000004">
    <property type="protein sequence ID" value="KAJ1528572.1"/>
    <property type="molecule type" value="Genomic_DNA"/>
</dbReference>
<dbReference type="PANTHER" id="PTHR11592:SF78">
    <property type="entry name" value="GLUTATHIONE PEROXIDASE"/>
    <property type="match status" value="1"/>
</dbReference>
<keyword evidence="3" id="KW-0560">Oxidoreductase</keyword>
<gene>
    <name evidence="5" type="ORF">ONE63_006976</name>
</gene>
<dbReference type="Proteomes" id="UP001075354">
    <property type="component" value="Chromosome 4"/>
</dbReference>
<keyword evidence="2" id="KW-0575">Peroxidase</keyword>
<protein>
    <recommendedName>
        <fullName evidence="7">Glutathione peroxidase</fullName>
    </recommendedName>
</protein>
<dbReference type="InterPro" id="IPR036249">
    <property type="entry name" value="Thioredoxin-like_sf"/>
</dbReference>
<sequence>MWLGVLGLLAVVGVGDCLKVTRVPFKDCYEDPASSESIYDFTMPDLWGTRNISLSSYRGKQEPGANATEIWNGIKYVRPGHGFEPNFQLFSKIEANGENEVPLYVYLKKMCPSTRTGHGETKNLHYFPLKSDDLRWNFEKFLIDRTGRPWRRFDPTFNPMDMISHVQELIKAPPRAPGRKQIHDCL</sequence>
<evidence type="ECO:0000256" key="1">
    <source>
        <dbReference type="ARBA" id="ARBA00006926"/>
    </source>
</evidence>
<evidence type="ECO:0000256" key="3">
    <source>
        <dbReference type="ARBA" id="ARBA00023002"/>
    </source>
</evidence>
<evidence type="ECO:0000256" key="4">
    <source>
        <dbReference type="SAM" id="SignalP"/>
    </source>
</evidence>
<evidence type="ECO:0000256" key="2">
    <source>
        <dbReference type="ARBA" id="ARBA00022559"/>
    </source>
</evidence>
<comment type="similarity">
    <text evidence="1">Belongs to the glutathione peroxidase family.</text>
</comment>
<evidence type="ECO:0008006" key="7">
    <source>
        <dbReference type="Google" id="ProtNLM"/>
    </source>
</evidence>
<dbReference type="PROSITE" id="PS51355">
    <property type="entry name" value="GLUTATHIONE_PEROXID_3"/>
    <property type="match status" value="1"/>
</dbReference>
<feature type="chain" id="PRO_5043440238" description="Glutathione peroxidase" evidence="4">
    <location>
        <begin position="18"/>
        <end position="186"/>
    </location>
</feature>
<dbReference type="GO" id="GO:0006979">
    <property type="term" value="P:response to oxidative stress"/>
    <property type="evidence" value="ECO:0007669"/>
    <property type="project" value="InterPro"/>
</dbReference>
<feature type="signal peptide" evidence="4">
    <location>
        <begin position="1"/>
        <end position="17"/>
    </location>
</feature>
<name>A0AAV7XQK1_9NEOP</name>
<dbReference type="InterPro" id="IPR000889">
    <property type="entry name" value="Glutathione_peroxidase"/>
</dbReference>
<dbReference type="AlphaFoldDB" id="A0AAV7XQK1"/>
<dbReference type="SUPFAM" id="SSF52833">
    <property type="entry name" value="Thioredoxin-like"/>
    <property type="match status" value="1"/>
</dbReference>
<reference evidence="5" key="1">
    <citation type="submission" date="2022-12" db="EMBL/GenBank/DDBJ databases">
        <title>Chromosome-level genome assembly of the bean flower thrips Megalurothrips usitatus.</title>
        <authorList>
            <person name="Ma L."/>
            <person name="Liu Q."/>
            <person name="Li H."/>
            <person name="Cai W."/>
        </authorList>
    </citation>
    <scope>NUCLEOTIDE SEQUENCE</scope>
    <source>
        <strain evidence="5">Cailab_2022a</strain>
    </source>
</reference>
<dbReference type="Gene3D" id="3.40.30.10">
    <property type="entry name" value="Glutaredoxin"/>
    <property type="match status" value="1"/>
</dbReference>
<evidence type="ECO:0000313" key="5">
    <source>
        <dbReference type="EMBL" id="KAJ1528572.1"/>
    </source>
</evidence>
<dbReference type="PANTHER" id="PTHR11592">
    <property type="entry name" value="GLUTATHIONE PEROXIDASE"/>
    <property type="match status" value="1"/>
</dbReference>
<dbReference type="GO" id="GO:0004601">
    <property type="term" value="F:peroxidase activity"/>
    <property type="evidence" value="ECO:0007669"/>
    <property type="project" value="UniProtKB-KW"/>
</dbReference>
<dbReference type="Pfam" id="PF00255">
    <property type="entry name" value="GSHPx"/>
    <property type="match status" value="1"/>
</dbReference>